<name>A0A4P9WPZ5_9FUNG</name>
<accession>A0A4P9WPZ5</accession>
<dbReference type="AlphaFoldDB" id="A0A4P9WPZ5"/>
<proteinExistence type="predicted"/>
<dbReference type="Proteomes" id="UP000269721">
    <property type="component" value="Unassembled WGS sequence"/>
</dbReference>
<reference evidence="2" key="1">
    <citation type="journal article" date="2018" name="Nat. Microbiol.">
        <title>Leveraging single-cell genomics to expand the fungal tree of life.</title>
        <authorList>
            <person name="Ahrendt S.R."/>
            <person name="Quandt C.A."/>
            <person name="Ciobanu D."/>
            <person name="Clum A."/>
            <person name="Salamov A."/>
            <person name="Andreopoulos B."/>
            <person name="Cheng J.F."/>
            <person name="Woyke T."/>
            <person name="Pelin A."/>
            <person name="Henrissat B."/>
            <person name="Reynolds N.K."/>
            <person name="Benny G.L."/>
            <person name="Smith M.E."/>
            <person name="James T.Y."/>
            <person name="Grigoriev I.V."/>
        </authorList>
    </citation>
    <scope>NUCLEOTIDE SEQUENCE [LARGE SCALE GENOMIC DNA]</scope>
</reference>
<gene>
    <name evidence="1" type="ORF">BDK51DRAFT_43441</name>
</gene>
<organism evidence="1 2">
    <name type="scientific">Blyttiomyces helicus</name>
    <dbReference type="NCBI Taxonomy" id="388810"/>
    <lineage>
        <taxon>Eukaryota</taxon>
        <taxon>Fungi</taxon>
        <taxon>Fungi incertae sedis</taxon>
        <taxon>Chytridiomycota</taxon>
        <taxon>Chytridiomycota incertae sedis</taxon>
        <taxon>Chytridiomycetes</taxon>
        <taxon>Chytridiomycetes incertae sedis</taxon>
        <taxon>Blyttiomyces</taxon>
    </lineage>
</organism>
<evidence type="ECO:0000313" key="1">
    <source>
        <dbReference type="EMBL" id="RKO94632.1"/>
    </source>
</evidence>
<sequence length="357" mass="41527">MPAIWDIRISSHLRKGYLSVRENRPTLAHAAEYVLTECSPLSQYAIESGIHREVLKALIADYKRKQDQDFDVMSLERYRPDMKSLFVRDADRKVIRRMKAHRSDDKEWMFDDPKIARVCSLFKNGVVMHGYKDSDSDKTSSVRMRIPIRDWHAKRTLPPISYRELPCFYDDVRSNEAELSAKFHETFGNISTVLYLDSEHCLAFMSLCEFARTVPPKSLDKDYSPVRTIDDDAQEESICHRLVSIKACISIPFNHNNETMTTVYLCELDIPEDSTRVCCVMKLSNDNSKAIEKGKKKPAPWDCVVIRMHNLENIGNLCIYDKLVSKRNSSPLYKDIDIFDPAHAHWYRHVERQKESL</sequence>
<keyword evidence="2" id="KW-1185">Reference proteome</keyword>
<evidence type="ECO:0000313" key="2">
    <source>
        <dbReference type="Proteomes" id="UP000269721"/>
    </source>
</evidence>
<dbReference type="EMBL" id="KZ993849">
    <property type="protein sequence ID" value="RKO94632.1"/>
    <property type="molecule type" value="Genomic_DNA"/>
</dbReference>
<protein>
    <submittedName>
        <fullName evidence="1">Uncharacterized protein</fullName>
    </submittedName>
</protein>